<dbReference type="PANTHER" id="PTHR14950">
    <property type="entry name" value="DICER-RELATED"/>
    <property type="match status" value="1"/>
</dbReference>
<dbReference type="GO" id="GO:0030422">
    <property type="term" value="P:siRNA processing"/>
    <property type="evidence" value="ECO:0007669"/>
    <property type="project" value="TreeGrafter"/>
</dbReference>
<protein>
    <recommendedName>
        <fullName evidence="2">Dicer-like protein 1</fullName>
    </recommendedName>
</protein>
<dbReference type="Pfam" id="PF24995">
    <property type="entry name" value="DSRM_2"/>
    <property type="match status" value="1"/>
</dbReference>
<evidence type="ECO:0000259" key="14">
    <source>
        <dbReference type="PROSITE" id="PS51192"/>
    </source>
</evidence>
<keyword evidence="7" id="KW-0067">ATP-binding</keyword>
<evidence type="ECO:0000256" key="8">
    <source>
        <dbReference type="ARBA" id="ARBA00022884"/>
    </source>
</evidence>
<feature type="domain" description="Helicase C-terminal" evidence="15">
    <location>
        <begin position="429"/>
        <end position="613"/>
    </location>
</feature>
<keyword evidence="8 11" id="KW-0694">RNA-binding</keyword>
<dbReference type="InterPro" id="IPR005034">
    <property type="entry name" value="Dicer_dimerisation"/>
</dbReference>
<feature type="domain" description="RNase III" evidence="13">
    <location>
        <begin position="1251"/>
        <end position="1402"/>
    </location>
</feature>
<organism evidence="17 18">
    <name type="scientific">Dothistroma septosporum (strain NZE10 / CBS 128990)</name>
    <name type="common">Red band needle blight fungus</name>
    <name type="synonym">Mycosphaerella pini</name>
    <dbReference type="NCBI Taxonomy" id="675120"/>
    <lineage>
        <taxon>Eukaryota</taxon>
        <taxon>Fungi</taxon>
        <taxon>Dikarya</taxon>
        <taxon>Ascomycota</taxon>
        <taxon>Pezizomycotina</taxon>
        <taxon>Dothideomycetes</taxon>
        <taxon>Dothideomycetidae</taxon>
        <taxon>Mycosphaerellales</taxon>
        <taxon>Mycosphaerellaceae</taxon>
        <taxon>Dothistroma</taxon>
    </lineage>
</organism>
<evidence type="ECO:0000256" key="10">
    <source>
        <dbReference type="ARBA" id="ARBA00035116"/>
    </source>
</evidence>
<evidence type="ECO:0000256" key="6">
    <source>
        <dbReference type="ARBA" id="ARBA00022806"/>
    </source>
</evidence>
<dbReference type="EMBL" id="KB446543">
    <property type="protein sequence ID" value="EME40959.1"/>
    <property type="molecule type" value="Genomic_DNA"/>
</dbReference>
<dbReference type="HOGENOM" id="CLU_000907_4_3_1"/>
<dbReference type="Pfam" id="PF00270">
    <property type="entry name" value="DEAD"/>
    <property type="match status" value="1"/>
</dbReference>
<evidence type="ECO:0000259" key="13">
    <source>
        <dbReference type="PROSITE" id="PS50142"/>
    </source>
</evidence>
<keyword evidence="5" id="KW-0378">Hydrolase</keyword>
<dbReference type="InterPro" id="IPR011545">
    <property type="entry name" value="DEAD/DEAH_box_helicase_dom"/>
</dbReference>
<evidence type="ECO:0000256" key="4">
    <source>
        <dbReference type="ARBA" id="ARBA00022741"/>
    </source>
</evidence>
<dbReference type="eggNOG" id="KOG0701">
    <property type="taxonomic scope" value="Eukaryota"/>
</dbReference>
<reference evidence="17 18" key="2">
    <citation type="journal article" date="2012" name="PLoS Pathog.">
        <title>Diverse lifestyles and strategies of plant pathogenesis encoded in the genomes of eighteen Dothideomycetes fungi.</title>
        <authorList>
            <person name="Ohm R.A."/>
            <person name="Feau N."/>
            <person name="Henrissat B."/>
            <person name="Schoch C.L."/>
            <person name="Horwitz B.A."/>
            <person name="Barry K.W."/>
            <person name="Condon B.J."/>
            <person name="Copeland A.C."/>
            <person name="Dhillon B."/>
            <person name="Glaser F."/>
            <person name="Hesse C.N."/>
            <person name="Kosti I."/>
            <person name="LaButti K."/>
            <person name="Lindquist E.A."/>
            <person name="Lucas S."/>
            <person name="Salamov A.A."/>
            <person name="Bradshaw R.E."/>
            <person name="Ciuffetti L."/>
            <person name="Hamelin R.C."/>
            <person name="Kema G.H.J."/>
            <person name="Lawrence C."/>
            <person name="Scott J.A."/>
            <person name="Spatafora J.W."/>
            <person name="Turgeon B.G."/>
            <person name="de Wit P.J.G.M."/>
            <person name="Zhong S."/>
            <person name="Goodwin S.B."/>
            <person name="Grigoriev I.V."/>
        </authorList>
    </citation>
    <scope>NUCLEOTIDE SEQUENCE [LARGE SCALE GENOMIC DNA]</scope>
    <source>
        <strain evidence="18">NZE10 / CBS 128990</strain>
    </source>
</reference>
<evidence type="ECO:0000256" key="11">
    <source>
        <dbReference type="PROSITE-ProRule" id="PRU00657"/>
    </source>
</evidence>
<evidence type="ECO:0000259" key="15">
    <source>
        <dbReference type="PROSITE" id="PS51194"/>
    </source>
</evidence>
<dbReference type="PROSITE" id="PS51192">
    <property type="entry name" value="HELICASE_ATP_BIND_1"/>
    <property type="match status" value="1"/>
</dbReference>
<dbReference type="PROSITE" id="PS51327">
    <property type="entry name" value="DICER_DSRBF"/>
    <property type="match status" value="1"/>
</dbReference>
<dbReference type="Proteomes" id="UP000016933">
    <property type="component" value="Unassembled WGS sequence"/>
</dbReference>
<dbReference type="PANTHER" id="PTHR14950:SF62">
    <property type="entry name" value="DICER-LIKE PROTEIN 1"/>
    <property type="match status" value="1"/>
</dbReference>
<dbReference type="PROSITE" id="PS00517">
    <property type="entry name" value="RNASE_3_1"/>
    <property type="match status" value="1"/>
</dbReference>
<keyword evidence="6" id="KW-0347">Helicase</keyword>
<keyword evidence="4" id="KW-0547">Nucleotide-binding</keyword>
<dbReference type="OrthoDB" id="416741at2759"/>
<dbReference type="GO" id="GO:0051607">
    <property type="term" value="P:defense response to virus"/>
    <property type="evidence" value="ECO:0007669"/>
    <property type="project" value="UniProtKB-KW"/>
</dbReference>
<evidence type="ECO:0000256" key="2">
    <source>
        <dbReference type="ARBA" id="ARBA00020797"/>
    </source>
</evidence>
<evidence type="ECO:0000256" key="7">
    <source>
        <dbReference type="ARBA" id="ARBA00022840"/>
    </source>
</evidence>
<evidence type="ECO:0000256" key="3">
    <source>
        <dbReference type="ARBA" id="ARBA00022721"/>
    </source>
</evidence>
<dbReference type="SMART" id="SM00535">
    <property type="entry name" value="RIBOc"/>
    <property type="match status" value="2"/>
</dbReference>
<gene>
    <name evidence="17" type="ORF">DOTSEDRAFT_56023</name>
</gene>
<dbReference type="CDD" id="cd00593">
    <property type="entry name" value="RIBOc"/>
    <property type="match status" value="2"/>
</dbReference>
<dbReference type="InterPro" id="IPR000999">
    <property type="entry name" value="RNase_III_dom"/>
</dbReference>
<dbReference type="InterPro" id="IPR056755">
    <property type="entry name" value="DSRM_2"/>
</dbReference>
<dbReference type="GO" id="GO:0005634">
    <property type="term" value="C:nucleus"/>
    <property type="evidence" value="ECO:0007669"/>
    <property type="project" value="TreeGrafter"/>
</dbReference>
<reference evidence="18" key="1">
    <citation type="journal article" date="2012" name="PLoS Genet.">
        <title>The genomes of the fungal plant pathogens Cladosporium fulvum and Dothistroma septosporum reveal adaptation to different hosts and lifestyles but also signatures of common ancestry.</title>
        <authorList>
            <person name="de Wit P.J.G.M."/>
            <person name="van der Burgt A."/>
            <person name="Oekmen B."/>
            <person name="Stergiopoulos I."/>
            <person name="Abd-Elsalam K.A."/>
            <person name="Aerts A.L."/>
            <person name="Bahkali A.H."/>
            <person name="Beenen H.G."/>
            <person name="Chettri P."/>
            <person name="Cox M.P."/>
            <person name="Datema E."/>
            <person name="de Vries R.P."/>
            <person name="Dhillon B."/>
            <person name="Ganley A.R."/>
            <person name="Griffiths S.A."/>
            <person name="Guo Y."/>
            <person name="Hamelin R.C."/>
            <person name="Henrissat B."/>
            <person name="Kabir M.S."/>
            <person name="Jashni M.K."/>
            <person name="Kema G."/>
            <person name="Klaubauf S."/>
            <person name="Lapidus A."/>
            <person name="Levasseur A."/>
            <person name="Lindquist E."/>
            <person name="Mehrabi R."/>
            <person name="Ohm R.A."/>
            <person name="Owen T.J."/>
            <person name="Salamov A."/>
            <person name="Schwelm A."/>
            <person name="Schijlen E."/>
            <person name="Sun H."/>
            <person name="van den Burg H.A."/>
            <person name="van Ham R.C.H.J."/>
            <person name="Zhang S."/>
            <person name="Goodwin S.B."/>
            <person name="Grigoriev I.V."/>
            <person name="Collemare J."/>
            <person name="Bradshaw R.E."/>
        </authorList>
    </citation>
    <scope>NUCLEOTIDE SEQUENCE [LARGE SCALE GENOMIC DNA]</scope>
    <source>
        <strain evidence="18">NZE10 / CBS 128990</strain>
    </source>
</reference>
<name>N1PFR8_DOTSN</name>
<feature type="domain" description="Dicer dsRNA-binding fold" evidence="16">
    <location>
        <begin position="632"/>
        <end position="722"/>
    </location>
</feature>
<dbReference type="InterPro" id="IPR027417">
    <property type="entry name" value="P-loop_NTPase"/>
</dbReference>
<comment type="cofactor">
    <cofactor evidence="1">
        <name>Mg(2+)</name>
        <dbReference type="ChEBI" id="CHEBI:18420"/>
    </cofactor>
</comment>
<dbReference type="InterPro" id="IPR014001">
    <property type="entry name" value="Helicase_ATP-bd"/>
</dbReference>
<dbReference type="GO" id="GO:0003723">
    <property type="term" value="F:RNA binding"/>
    <property type="evidence" value="ECO:0007669"/>
    <property type="project" value="UniProtKB-UniRule"/>
</dbReference>
<proteinExistence type="inferred from homology"/>
<feature type="region of interest" description="Disordered" evidence="12">
    <location>
        <begin position="1"/>
        <end position="43"/>
    </location>
</feature>
<feature type="domain" description="Helicase ATP-binding" evidence="14">
    <location>
        <begin position="108"/>
        <end position="289"/>
    </location>
</feature>
<dbReference type="GO" id="GO:0004525">
    <property type="term" value="F:ribonuclease III activity"/>
    <property type="evidence" value="ECO:0007669"/>
    <property type="project" value="InterPro"/>
</dbReference>
<evidence type="ECO:0000256" key="12">
    <source>
        <dbReference type="SAM" id="MobiDB-lite"/>
    </source>
</evidence>
<dbReference type="InterPro" id="IPR036389">
    <property type="entry name" value="RNase_III_sf"/>
</dbReference>
<dbReference type="Gene3D" id="1.10.1520.10">
    <property type="entry name" value="Ribonuclease III domain"/>
    <property type="match status" value="2"/>
</dbReference>
<evidence type="ECO:0000256" key="5">
    <source>
        <dbReference type="ARBA" id="ARBA00022801"/>
    </source>
</evidence>
<dbReference type="Pfam" id="PF00636">
    <property type="entry name" value="Ribonuclease_3"/>
    <property type="match status" value="2"/>
</dbReference>
<evidence type="ECO:0000313" key="18">
    <source>
        <dbReference type="Proteomes" id="UP000016933"/>
    </source>
</evidence>
<dbReference type="CDD" id="cd18034">
    <property type="entry name" value="DEXHc_dicer"/>
    <property type="match status" value="1"/>
</dbReference>
<dbReference type="SMART" id="SM00487">
    <property type="entry name" value="DEXDc"/>
    <property type="match status" value="1"/>
</dbReference>
<dbReference type="GO" id="GO:0004386">
    <property type="term" value="F:helicase activity"/>
    <property type="evidence" value="ECO:0007669"/>
    <property type="project" value="UniProtKB-KW"/>
</dbReference>
<dbReference type="SUPFAM" id="SSF69065">
    <property type="entry name" value="RNase III domain-like"/>
    <property type="match status" value="2"/>
</dbReference>
<dbReference type="Pfam" id="PF00271">
    <property type="entry name" value="Helicase_C"/>
    <property type="match status" value="1"/>
</dbReference>
<evidence type="ECO:0000256" key="9">
    <source>
        <dbReference type="ARBA" id="ARBA00023118"/>
    </source>
</evidence>
<feature type="domain" description="RNase III" evidence="13">
    <location>
        <begin position="1076"/>
        <end position="1195"/>
    </location>
</feature>
<dbReference type="FunFam" id="3.40.50.300:FF:000628">
    <property type="entry name" value="Endoribonuclease Dicer"/>
    <property type="match status" value="1"/>
</dbReference>
<dbReference type="Gene3D" id="3.30.160.380">
    <property type="entry name" value="Dicer dimerisation domain"/>
    <property type="match status" value="1"/>
</dbReference>
<keyword evidence="18" id="KW-1185">Reference proteome</keyword>
<dbReference type="InterPro" id="IPR038248">
    <property type="entry name" value="Dicer_dimer_sf"/>
</dbReference>
<dbReference type="PROSITE" id="PS50142">
    <property type="entry name" value="RNASE_3_2"/>
    <property type="match status" value="2"/>
</dbReference>
<comment type="similarity">
    <text evidence="10 11">Belongs to the helicase family. Dicer subfamily.</text>
</comment>
<keyword evidence="9" id="KW-0051">Antiviral defense</keyword>
<dbReference type="SMART" id="SM00490">
    <property type="entry name" value="HELICc"/>
    <property type="match status" value="1"/>
</dbReference>
<dbReference type="OMA" id="YHVNRMC"/>
<dbReference type="GO" id="GO:0005524">
    <property type="term" value="F:ATP binding"/>
    <property type="evidence" value="ECO:0007669"/>
    <property type="project" value="UniProtKB-KW"/>
</dbReference>
<keyword evidence="3" id="KW-0930">Antiviral protein</keyword>
<accession>N1PFR8</accession>
<dbReference type="InterPro" id="IPR001650">
    <property type="entry name" value="Helicase_C-like"/>
</dbReference>
<evidence type="ECO:0000256" key="1">
    <source>
        <dbReference type="ARBA" id="ARBA00001946"/>
    </source>
</evidence>
<evidence type="ECO:0000313" key="17">
    <source>
        <dbReference type="EMBL" id="EME40959.1"/>
    </source>
</evidence>
<dbReference type="GO" id="GO:0005737">
    <property type="term" value="C:cytoplasm"/>
    <property type="evidence" value="ECO:0007669"/>
    <property type="project" value="TreeGrafter"/>
</dbReference>
<dbReference type="PROSITE" id="PS51194">
    <property type="entry name" value="HELICASE_CTER"/>
    <property type="match status" value="1"/>
</dbReference>
<dbReference type="GO" id="GO:0050688">
    <property type="term" value="P:regulation of defense response to virus"/>
    <property type="evidence" value="ECO:0007669"/>
    <property type="project" value="UniProtKB-KW"/>
</dbReference>
<dbReference type="SUPFAM" id="SSF52540">
    <property type="entry name" value="P-loop containing nucleoside triphosphate hydrolases"/>
    <property type="match status" value="1"/>
</dbReference>
<dbReference type="Gene3D" id="3.40.50.300">
    <property type="entry name" value="P-loop containing nucleotide triphosphate hydrolases"/>
    <property type="match status" value="2"/>
</dbReference>
<dbReference type="Pfam" id="PF03368">
    <property type="entry name" value="Dicer_dimer"/>
    <property type="match status" value="1"/>
</dbReference>
<sequence length="1549" mass="177261">MGTPELLRVPETGEDERDDGNSAASDDEDSSSPAGSPANTWQLKRRAQKAIFESWLVSPAGEEARKPRTKDGRLKEEVDEQQSIHSLLAQQQKGAPIVKNPREYQLELFERAKKENTIAVLDTGSGKTLIAVLLLRSVIDDELEKRAAGHAPKISFFLVASVTLVYQQFSVLDCNLDHKVIRLCGADNVDRWTAAHWTQIFHENKVVVCTADILFQCLSRSFLSMKQINLLIFDEAHHTKKNHAYARIIKDFYIPEQRELRPRIFGMTASPIDAKVDVIQAASELESLLDCKIATTQDMSLAEAIKRPTEEILRYDALPQRCFETSLLQDLKSRYGNIEVFASSFQRAAEVARHLGRWCADNFLLHAFSHEKSSKYSVEVEKKWHARKGRQKVAELDEAVKEIQAATHYIQQRSHVLDELSRTQDLSSKVRQLDHYLRLQFERESTHRAIVFVDRRYTARLLHNLYTRLRGQEGYEYLRGHFLIGSNGGSIDEDSFSFRQQVMTLMKFRKGELNCLFATSVAEEGLDVPDCNLVIRFDMYNTMIQYVQSRGRARNQHSKFIHMIENGNCAHQQTLGEVRWQENSMRRFCDQLPEDRKLQGNEDHLEMLLDKEKNIQVRIVPSTGAKLTYGNALDYIANFVSAIPTDCDEPQHPTYEVMARGQKFQAEVMLPNNAPLRSVMGAVHAKKGLAKRSAAFNACIELLKLGYFDAYFLPTYTKKLPAMRNALLAVDMKKQHGYAMCLKPSIWAEQRGSLPGQLYVTVIDFPKGLDRPHQSMAFLTRSRMPHFPAFSVYLNDGRKTSVVSKSLSKPIVICDHELAQITKFTFRVFEDVFSKTYEEDSAQLSYWLAPANVQLSSQDEDNQHLANGDPDAMIDWSLLDEAFTVGERKWTLEMPESSLSNIFLVDVWDGSRKFYSKGVDPSKKATDPIPEGVAKSKLTGTILDYSVSLWKKARQERDATWSREQPVIEAEKILTQRKNMLAPPELKEVRQDTKAFLCVQPLRISTIPPEVAAPLFIWPAIIYRFESHLISQEGCNVVGVDCGPEFALAAFTKDSDNSGEHEVEERVNFQRGMGENYERFEFIGDTFLKTATTLSTFILNPNENEFEFHVRRMLMLCNKNLFQTAMGLKLYEYIRSLPFNRRLWYPEGMKLLAGTGVVKGEEKVMWHQPRDHPLGEKTIADVCEALIGAAFIAHDCPGDWKPEHWESAIRAVTKLVNNDDHKMQTWEDYKAAYAKPAYQMQEATAVQKDLADKVELEHLYRFQYPRLLYSAFVHPSLPFMYEKVPNYQRLEFLGDALLDMASISYLFYKYPDKDPQWLTEHKMAMVSNKFLGALCVNIGFHKHLRHHHAKLEHQVREYAIELLEAKRVAGDSRDYWTTVSDPPKCLPDIIESYVGALFIDSDFNYAEVQRFFDIHIRWFFEDMKIYDTFANNHPCTHLHNMLQTTFGCTDYRLMAKELPSADGLERTDVVAVVMIHDKIVAHSSGKSGRYARLRVANRALAVLDGLAPFEYRARFECECRVDEEGPMKILEGQPQHGGMVDCAPGLCDV</sequence>
<dbReference type="STRING" id="675120.N1PFR8"/>
<evidence type="ECO:0000259" key="16">
    <source>
        <dbReference type="PROSITE" id="PS51327"/>
    </source>
</evidence>